<dbReference type="Gene3D" id="2.30.110.10">
    <property type="entry name" value="Electron Transport, Fmn-binding Protein, Chain A"/>
    <property type="match status" value="1"/>
</dbReference>
<dbReference type="GO" id="GO:0010181">
    <property type="term" value="F:FMN binding"/>
    <property type="evidence" value="ECO:0007669"/>
    <property type="project" value="InterPro"/>
</dbReference>
<organism evidence="4 5">
    <name type="scientific">Streptomyces cyaneochromogenes</name>
    <dbReference type="NCBI Taxonomy" id="2496836"/>
    <lineage>
        <taxon>Bacteria</taxon>
        <taxon>Bacillati</taxon>
        <taxon>Actinomycetota</taxon>
        <taxon>Actinomycetes</taxon>
        <taxon>Kitasatosporales</taxon>
        <taxon>Streptomycetaceae</taxon>
        <taxon>Streptomyces</taxon>
    </lineage>
</organism>
<dbReference type="Proteomes" id="UP000280298">
    <property type="component" value="Chromosome"/>
</dbReference>
<evidence type="ECO:0000259" key="3">
    <source>
        <dbReference type="SMART" id="SM00903"/>
    </source>
</evidence>
<dbReference type="PANTHER" id="PTHR30466:SF1">
    <property type="entry name" value="FMN REDUCTASE (NADH) RUTF"/>
    <property type="match status" value="1"/>
</dbReference>
<evidence type="ECO:0000313" key="5">
    <source>
        <dbReference type="Proteomes" id="UP000280298"/>
    </source>
</evidence>
<accession>A0A3Q9F1H5</accession>
<evidence type="ECO:0000313" key="4">
    <source>
        <dbReference type="EMBL" id="AZQ40567.1"/>
    </source>
</evidence>
<dbReference type="GO" id="GO:0042602">
    <property type="term" value="F:riboflavin reductase (NADPH) activity"/>
    <property type="evidence" value="ECO:0007669"/>
    <property type="project" value="TreeGrafter"/>
</dbReference>
<feature type="domain" description="Flavin reductase like" evidence="3">
    <location>
        <begin position="44"/>
        <end position="192"/>
    </location>
</feature>
<dbReference type="SUPFAM" id="SSF50475">
    <property type="entry name" value="FMN-binding split barrel"/>
    <property type="match status" value="1"/>
</dbReference>
<feature type="region of interest" description="Disordered" evidence="2">
    <location>
        <begin position="192"/>
        <end position="211"/>
    </location>
</feature>
<evidence type="ECO:0000256" key="1">
    <source>
        <dbReference type="ARBA" id="ARBA00023002"/>
    </source>
</evidence>
<proteinExistence type="predicted"/>
<dbReference type="EMBL" id="CP034539">
    <property type="protein sequence ID" value="AZQ40567.1"/>
    <property type="molecule type" value="Genomic_DNA"/>
</dbReference>
<dbReference type="AlphaFoldDB" id="A0A3Q9F1H5"/>
<name>A0A3Q9F1H5_9ACTN</name>
<keyword evidence="1" id="KW-0560">Oxidoreductase</keyword>
<dbReference type="InterPro" id="IPR002563">
    <property type="entry name" value="Flavin_Rdtase-like_dom"/>
</dbReference>
<evidence type="ECO:0000256" key="2">
    <source>
        <dbReference type="SAM" id="MobiDB-lite"/>
    </source>
</evidence>
<protein>
    <submittedName>
        <fullName evidence="4">Flavin reductase</fullName>
    </submittedName>
</protein>
<dbReference type="Pfam" id="PF01613">
    <property type="entry name" value="Flavin_Reduct"/>
    <property type="match status" value="1"/>
</dbReference>
<dbReference type="SMART" id="SM00903">
    <property type="entry name" value="Flavin_Reduct"/>
    <property type="match status" value="1"/>
</dbReference>
<dbReference type="PANTHER" id="PTHR30466">
    <property type="entry name" value="FLAVIN REDUCTASE"/>
    <property type="match status" value="1"/>
</dbReference>
<dbReference type="InterPro" id="IPR012349">
    <property type="entry name" value="Split_barrel_FMN-bd"/>
</dbReference>
<keyword evidence="5" id="KW-1185">Reference proteome</keyword>
<dbReference type="OrthoDB" id="9792858at2"/>
<sequence>MPDRLRSGQGRGAHRPGAPQRPPRGVFVTASAADGRTALFRRTAGRFPTGVTVVTTVSDGEPYGMTANAFMTVSLDPLLVAVGIGLGARGHDRVLRSGRFAVTVLSDRQTGTARRFADPARPVGAAAFAADDWTAGPATGCPVLPDGVGWFDCSVRDAHPAGDHTLVIGRVEDFGPLTGERPLVFVDGSFTAPDTSFSPSGPPGARIGART</sequence>
<feature type="region of interest" description="Disordered" evidence="2">
    <location>
        <begin position="1"/>
        <end position="25"/>
    </location>
</feature>
<gene>
    <name evidence="4" type="ORF">EJ357_24585</name>
</gene>
<dbReference type="KEGG" id="scya:EJ357_24585"/>
<reference evidence="4 5" key="1">
    <citation type="journal article" date="2019" name="Int. J. Syst. Evol. Microbiol.">
        <title>Streptomyces cyaneochromogenes sp. nov., a blue pigment-producing actinomycete from manganese-contaminated soil.</title>
        <authorList>
            <person name="Tang X."/>
            <person name="Zhao J."/>
            <person name="Li K."/>
            <person name="Chen Z."/>
            <person name="Sun Y."/>
            <person name="Gao J."/>
        </authorList>
    </citation>
    <scope>NUCLEOTIDE SEQUENCE [LARGE SCALE GENOMIC DNA]</scope>
    <source>
        <strain evidence="4 5">MK-45</strain>
    </source>
</reference>
<dbReference type="InterPro" id="IPR050268">
    <property type="entry name" value="NADH-dep_flavin_reductase"/>
</dbReference>